<organism evidence="1 2">
    <name type="scientific">Yoonia vestfoldensis SKA53</name>
    <dbReference type="NCBI Taxonomy" id="314232"/>
    <lineage>
        <taxon>Bacteria</taxon>
        <taxon>Pseudomonadati</taxon>
        <taxon>Pseudomonadota</taxon>
        <taxon>Alphaproteobacteria</taxon>
        <taxon>Rhodobacterales</taxon>
        <taxon>Paracoccaceae</taxon>
        <taxon>Yoonia</taxon>
    </lineage>
</organism>
<dbReference type="SUPFAM" id="SSF53474">
    <property type="entry name" value="alpha/beta-Hydrolases"/>
    <property type="match status" value="1"/>
</dbReference>
<dbReference type="eggNOG" id="COG1073">
    <property type="taxonomic scope" value="Bacteria"/>
</dbReference>
<evidence type="ECO:0000313" key="2">
    <source>
        <dbReference type="Proteomes" id="UP000004507"/>
    </source>
</evidence>
<comment type="caution">
    <text evidence="1">The sequence shown here is derived from an EMBL/GenBank/DDBJ whole genome shotgun (WGS) entry which is preliminary data.</text>
</comment>
<dbReference type="STRING" id="314232.SKA53_09464"/>
<evidence type="ECO:0008006" key="3">
    <source>
        <dbReference type="Google" id="ProtNLM"/>
    </source>
</evidence>
<dbReference type="InterPro" id="IPR029058">
    <property type="entry name" value="AB_hydrolase_fold"/>
</dbReference>
<accession>A3V1I9</accession>
<gene>
    <name evidence="1" type="ORF">SKA53_09464</name>
</gene>
<keyword evidence="2" id="KW-1185">Reference proteome</keyword>
<protein>
    <recommendedName>
        <fullName evidence="3">Alpha/beta hydrolase</fullName>
    </recommendedName>
</protein>
<dbReference type="AlphaFoldDB" id="A3V1I9"/>
<dbReference type="OrthoDB" id="7247356at2"/>
<dbReference type="RefSeq" id="WP_007205843.1">
    <property type="nucleotide sequence ID" value="NZ_CH672414.1"/>
</dbReference>
<proteinExistence type="predicted"/>
<evidence type="ECO:0000313" key="1">
    <source>
        <dbReference type="EMBL" id="EAQ07941.1"/>
    </source>
</evidence>
<dbReference type="Gene3D" id="3.40.50.1820">
    <property type="entry name" value="alpha/beta hydrolase"/>
    <property type="match status" value="1"/>
</dbReference>
<sequence>MKPLFDGDHLRATLYDRGHDKLIITFDFRSPGKRDFGKDQPSAAFARKGFAVLRVKTRRNDWFINSETAALEDSLRRIADDYDWINLLGYSMGGYAAFRFGSCIAANAIVAVSPQFSITPDIAPFDPRYWPDSTGFDPVIGDLASRLRPDQKGLILVDPFSKPDLMHAQLITAYAPCVRLARLAGGGHPATKVLAEAGQGQIIRTVATTFAPDPRPIITAHRAARAGSRQYLNRLTRARRQRGRE</sequence>
<name>A3V1I9_9RHOB</name>
<dbReference type="EMBL" id="AAMS01000001">
    <property type="protein sequence ID" value="EAQ07941.1"/>
    <property type="molecule type" value="Genomic_DNA"/>
</dbReference>
<dbReference type="Proteomes" id="UP000004507">
    <property type="component" value="Unassembled WGS sequence"/>
</dbReference>
<dbReference type="HOGENOM" id="CLU_1041293_0_0_5"/>
<reference evidence="1 2" key="1">
    <citation type="submission" date="2006-01" db="EMBL/GenBank/DDBJ databases">
        <authorList>
            <person name="Hagstrom A."/>
            <person name="Ferriera S."/>
            <person name="Johnson J."/>
            <person name="Kravitz S."/>
            <person name="Halpern A."/>
            <person name="Remington K."/>
            <person name="Beeson K."/>
            <person name="Tran B."/>
            <person name="Rogers Y.-H."/>
            <person name="Friedman R."/>
            <person name="Venter J.C."/>
        </authorList>
    </citation>
    <scope>NUCLEOTIDE SEQUENCE [LARGE SCALE GENOMIC DNA]</scope>
    <source>
        <strain evidence="1 2">SKA53</strain>
    </source>
</reference>